<dbReference type="InterPro" id="IPR000719">
    <property type="entry name" value="Prot_kinase_dom"/>
</dbReference>
<protein>
    <submittedName>
        <fullName evidence="2">Kinase-like protein</fullName>
    </submittedName>
</protein>
<keyword evidence="3" id="KW-1185">Reference proteome</keyword>
<keyword evidence="2" id="KW-0418">Kinase</keyword>
<keyword evidence="2" id="KW-0808">Transferase</keyword>
<dbReference type="Pfam" id="PF07714">
    <property type="entry name" value="PK_Tyr_Ser-Thr"/>
    <property type="match status" value="1"/>
</dbReference>
<reference evidence="2 3" key="1">
    <citation type="journal article" date="2019" name="Environ. Microbiol.">
        <title>At the nexus of three kingdoms: the genome of the mycorrhizal fungus Gigaspora margarita provides insights into plant, endobacterial and fungal interactions.</title>
        <authorList>
            <person name="Venice F."/>
            <person name="Ghignone S."/>
            <person name="Salvioli di Fossalunga A."/>
            <person name="Amselem J."/>
            <person name="Novero M."/>
            <person name="Xianan X."/>
            <person name="Sedzielewska Toro K."/>
            <person name="Morin E."/>
            <person name="Lipzen A."/>
            <person name="Grigoriev I.V."/>
            <person name="Henrissat B."/>
            <person name="Martin F.M."/>
            <person name="Bonfante P."/>
        </authorList>
    </citation>
    <scope>NUCLEOTIDE SEQUENCE [LARGE SCALE GENOMIC DNA]</scope>
    <source>
        <strain evidence="2 3">BEG34</strain>
    </source>
</reference>
<feature type="domain" description="Protein kinase" evidence="1">
    <location>
        <begin position="1"/>
        <end position="89"/>
    </location>
</feature>
<dbReference type="PROSITE" id="PS50011">
    <property type="entry name" value="PROTEIN_KINASE_DOM"/>
    <property type="match status" value="1"/>
</dbReference>
<dbReference type="GO" id="GO:0004674">
    <property type="term" value="F:protein serine/threonine kinase activity"/>
    <property type="evidence" value="ECO:0007669"/>
    <property type="project" value="TreeGrafter"/>
</dbReference>
<dbReference type="InterPro" id="IPR011009">
    <property type="entry name" value="Kinase-like_dom_sf"/>
</dbReference>
<proteinExistence type="predicted"/>
<accession>A0A8H3XK60</accession>
<evidence type="ECO:0000259" key="1">
    <source>
        <dbReference type="PROSITE" id="PS50011"/>
    </source>
</evidence>
<gene>
    <name evidence="2" type="ORF">F8M41_024455</name>
</gene>
<sequence>MLRKQAIQRNKKSDIYSFGVILWEISSGRPPFESVKISGGTNIRDIAILIQIRQGIREQPIEGTPNSYIQLYKRCWDYNPDLRPSIEEI</sequence>
<dbReference type="OrthoDB" id="2353542at2759"/>
<dbReference type="InterPro" id="IPR001245">
    <property type="entry name" value="Ser-Thr/Tyr_kinase_cat_dom"/>
</dbReference>
<dbReference type="PANTHER" id="PTHR44329">
    <property type="entry name" value="SERINE/THREONINE-PROTEIN KINASE TNNI3K-RELATED"/>
    <property type="match status" value="1"/>
</dbReference>
<organism evidence="2 3">
    <name type="scientific">Gigaspora margarita</name>
    <dbReference type="NCBI Taxonomy" id="4874"/>
    <lineage>
        <taxon>Eukaryota</taxon>
        <taxon>Fungi</taxon>
        <taxon>Fungi incertae sedis</taxon>
        <taxon>Mucoromycota</taxon>
        <taxon>Glomeromycotina</taxon>
        <taxon>Glomeromycetes</taxon>
        <taxon>Diversisporales</taxon>
        <taxon>Gigasporaceae</taxon>
        <taxon>Gigaspora</taxon>
    </lineage>
</organism>
<dbReference type="PANTHER" id="PTHR44329:SF214">
    <property type="entry name" value="PROTEIN KINASE DOMAIN-CONTAINING PROTEIN"/>
    <property type="match status" value="1"/>
</dbReference>
<evidence type="ECO:0000313" key="3">
    <source>
        <dbReference type="Proteomes" id="UP000439903"/>
    </source>
</evidence>
<dbReference type="Gene3D" id="1.10.510.10">
    <property type="entry name" value="Transferase(Phosphotransferase) domain 1"/>
    <property type="match status" value="1"/>
</dbReference>
<dbReference type="InterPro" id="IPR051681">
    <property type="entry name" value="Ser/Thr_Kinases-Pseudokinases"/>
</dbReference>
<dbReference type="EMBL" id="WTPW01000833">
    <property type="protein sequence ID" value="KAF0476163.1"/>
    <property type="molecule type" value="Genomic_DNA"/>
</dbReference>
<dbReference type="AlphaFoldDB" id="A0A8H3XK60"/>
<evidence type="ECO:0000313" key="2">
    <source>
        <dbReference type="EMBL" id="KAF0476163.1"/>
    </source>
</evidence>
<name>A0A8H3XK60_GIGMA</name>
<comment type="caution">
    <text evidence="2">The sequence shown here is derived from an EMBL/GenBank/DDBJ whole genome shotgun (WGS) entry which is preliminary data.</text>
</comment>
<dbReference type="SUPFAM" id="SSF56112">
    <property type="entry name" value="Protein kinase-like (PK-like)"/>
    <property type="match status" value="1"/>
</dbReference>
<dbReference type="Proteomes" id="UP000439903">
    <property type="component" value="Unassembled WGS sequence"/>
</dbReference>
<dbReference type="GO" id="GO:0005524">
    <property type="term" value="F:ATP binding"/>
    <property type="evidence" value="ECO:0007669"/>
    <property type="project" value="InterPro"/>
</dbReference>